<dbReference type="EMBL" id="SHKM01000003">
    <property type="protein sequence ID" value="RZT75653.1"/>
    <property type="molecule type" value="Genomic_DNA"/>
</dbReference>
<organism evidence="1 2">
    <name type="scientific">Azospira oryzae</name>
    <dbReference type="NCBI Taxonomy" id="146939"/>
    <lineage>
        <taxon>Bacteria</taxon>
        <taxon>Pseudomonadati</taxon>
        <taxon>Pseudomonadota</taxon>
        <taxon>Betaproteobacteria</taxon>
        <taxon>Rhodocyclales</taxon>
        <taxon>Rhodocyclaceae</taxon>
        <taxon>Azospira</taxon>
    </lineage>
</organism>
<comment type="caution">
    <text evidence="1">The sequence shown here is derived from an EMBL/GenBank/DDBJ whole genome shotgun (WGS) entry which is preliminary data.</text>
</comment>
<protein>
    <recommendedName>
        <fullName evidence="3">HEPN domain-containing protein</fullName>
    </recommendedName>
</protein>
<name>A0ABY0IKH1_9RHOO</name>
<dbReference type="RefSeq" id="WP_130459990.1">
    <property type="nucleotide sequence ID" value="NZ_SHKM01000003.1"/>
</dbReference>
<evidence type="ECO:0000313" key="1">
    <source>
        <dbReference type="EMBL" id="RZT75653.1"/>
    </source>
</evidence>
<accession>A0ABY0IKH1</accession>
<reference evidence="1 2" key="1">
    <citation type="submission" date="2019-02" db="EMBL/GenBank/DDBJ databases">
        <title>Genomic Encyclopedia of Type Strains, Phase IV (KMG-IV): sequencing the most valuable type-strain genomes for metagenomic binning, comparative biology and taxonomic classification.</title>
        <authorList>
            <person name="Goeker M."/>
        </authorList>
    </citation>
    <scope>NUCLEOTIDE SEQUENCE [LARGE SCALE GENOMIC DNA]</scope>
    <source>
        <strain evidence="1 2">DSM 21223</strain>
    </source>
</reference>
<proteinExistence type="predicted"/>
<keyword evidence="2" id="KW-1185">Reference proteome</keyword>
<dbReference type="Proteomes" id="UP000292136">
    <property type="component" value="Unassembled WGS sequence"/>
</dbReference>
<evidence type="ECO:0008006" key="3">
    <source>
        <dbReference type="Google" id="ProtNLM"/>
    </source>
</evidence>
<sequence length="240" mass="26195">MSASDDLRNMTPQESLVFFATQVQRSSNGLAVAHASRNWQLAALNYRQIFKCHLMRGLISWRIHQNPKEHLCNAISVAAEGIRTLRSLSQSLNAEESLPVAKAALLACLTGENFDTTDIVAETWACDSQLDLLLATSNPNDSKANVLIASLREAKRTSLAAETYQNYFDILASAGDSEKIEDLTNEGEVLFAKRARDSFFAGGDQTEGGGPDNNLVVDFRLAVALKRAGGHSSSLHAWAW</sequence>
<gene>
    <name evidence="1" type="ORF">EV678_2839</name>
</gene>
<evidence type="ECO:0000313" key="2">
    <source>
        <dbReference type="Proteomes" id="UP000292136"/>
    </source>
</evidence>